<comment type="caution">
    <text evidence="2">The sequence shown here is derived from an EMBL/GenBank/DDBJ whole genome shotgun (WGS) entry which is preliminary data.</text>
</comment>
<proteinExistence type="predicted"/>
<evidence type="ECO:0000313" key="2">
    <source>
        <dbReference type="EMBL" id="KAK4029500.1"/>
    </source>
</evidence>
<keyword evidence="3" id="KW-1185">Reference proteome</keyword>
<evidence type="ECO:0000313" key="3">
    <source>
        <dbReference type="Proteomes" id="UP001234178"/>
    </source>
</evidence>
<reference evidence="2 3" key="1">
    <citation type="journal article" date="2023" name="Nucleic Acids Res.">
        <title>The hologenome of Daphnia magna reveals possible DNA methylation and microbiome-mediated evolution of the host genome.</title>
        <authorList>
            <person name="Chaturvedi A."/>
            <person name="Li X."/>
            <person name="Dhandapani V."/>
            <person name="Marshall H."/>
            <person name="Kissane S."/>
            <person name="Cuenca-Cambronero M."/>
            <person name="Asole G."/>
            <person name="Calvet F."/>
            <person name="Ruiz-Romero M."/>
            <person name="Marangio P."/>
            <person name="Guigo R."/>
            <person name="Rago D."/>
            <person name="Mirbahai L."/>
            <person name="Eastwood N."/>
            <person name="Colbourne J.K."/>
            <person name="Zhou J."/>
            <person name="Mallon E."/>
            <person name="Orsini L."/>
        </authorList>
    </citation>
    <scope>NUCLEOTIDE SEQUENCE [LARGE SCALE GENOMIC DNA]</scope>
    <source>
        <strain evidence="2">LRV0_1</strain>
    </source>
</reference>
<name>A0ABR0AWL0_9CRUS</name>
<sequence length="125" mass="14393">MSIIKPTFESWLIYESKLATGLDYRFTHLFLSITQFSLEGFLISFVNDGLLQDCPINNRVMQGFPSSLLRSMIAKKLKCSFYSFVVLKSVETYRDIQDEENYRKQESHDTILPGLGSKPRQLVDG</sequence>
<accession>A0ABR0AWL0</accession>
<dbReference type="Proteomes" id="UP001234178">
    <property type="component" value="Unassembled WGS sequence"/>
</dbReference>
<feature type="region of interest" description="Disordered" evidence="1">
    <location>
        <begin position="104"/>
        <end position="125"/>
    </location>
</feature>
<dbReference type="EMBL" id="JAOYFB010000039">
    <property type="protein sequence ID" value="KAK4029500.1"/>
    <property type="molecule type" value="Genomic_DNA"/>
</dbReference>
<protein>
    <submittedName>
        <fullName evidence="2">Uncharacterized protein</fullName>
    </submittedName>
</protein>
<gene>
    <name evidence="2" type="ORF">OUZ56_022484</name>
</gene>
<organism evidence="2 3">
    <name type="scientific">Daphnia magna</name>
    <dbReference type="NCBI Taxonomy" id="35525"/>
    <lineage>
        <taxon>Eukaryota</taxon>
        <taxon>Metazoa</taxon>
        <taxon>Ecdysozoa</taxon>
        <taxon>Arthropoda</taxon>
        <taxon>Crustacea</taxon>
        <taxon>Branchiopoda</taxon>
        <taxon>Diplostraca</taxon>
        <taxon>Cladocera</taxon>
        <taxon>Anomopoda</taxon>
        <taxon>Daphniidae</taxon>
        <taxon>Daphnia</taxon>
    </lineage>
</organism>
<evidence type="ECO:0000256" key="1">
    <source>
        <dbReference type="SAM" id="MobiDB-lite"/>
    </source>
</evidence>